<accession>A0A0C1UC24</accession>
<keyword evidence="2" id="KW-0413">Isomerase</keyword>
<proteinExistence type="predicted"/>
<evidence type="ECO:0000313" key="3">
    <source>
        <dbReference type="Proteomes" id="UP000031366"/>
    </source>
</evidence>
<sequence length="144" mass="16458">MNIVLTEKPDIGAKIAAALGGIKLGNQLITLMDLRNKSIVDKIKRLQDGQGYLDTYYKGKYFRILWGYGHLVEYQAAKNYDSKFTKWSLENYPCIPSKFKLTPKLTNGKSDQKIIKQLNLIKKVFTDNNTEVIYNACDSDREGE</sequence>
<dbReference type="Gene3D" id="3.40.50.140">
    <property type="match status" value="1"/>
</dbReference>
<organism evidence="2 3">
    <name type="scientific">Clostridium argentinense CDC 2741</name>
    <dbReference type="NCBI Taxonomy" id="1418104"/>
    <lineage>
        <taxon>Bacteria</taxon>
        <taxon>Bacillati</taxon>
        <taxon>Bacillota</taxon>
        <taxon>Clostridia</taxon>
        <taxon>Eubacteriales</taxon>
        <taxon>Clostridiaceae</taxon>
        <taxon>Clostridium</taxon>
    </lineage>
</organism>
<protein>
    <submittedName>
        <fullName evidence="2">Putative DNA topoisomerase III domain protein</fullName>
    </submittedName>
</protein>
<dbReference type="Pfam" id="PF01751">
    <property type="entry name" value="Toprim"/>
    <property type="match status" value="1"/>
</dbReference>
<dbReference type="OrthoDB" id="9803554at2"/>
<dbReference type="InterPro" id="IPR023405">
    <property type="entry name" value="Topo_IA_core_domain"/>
</dbReference>
<dbReference type="AlphaFoldDB" id="A0A0C1UC24"/>
<name>A0A0C1UC24_9CLOT</name>
<dbReference type="SUPFAM" id="SSF56712">
    <property type="entry name" value="Prokaryotic type I DNA topoisomerase"/>
    <property type="match status" value="1"/>
</dbReference>
<comment type="caution">
    <text evidence="2">The sequence shown here is derived from an EMBL/GenBank/DDBJ whole genome shotgun (WGS) entry which is preliminary data.</text>
</comment>
<reference evidence="2 3" key="1">
    <citation type="journal article" date="2015" name="Infect. Genet. Evol.">
        <title>Genomic sequences of six botulinum neurotoxin-producing strains representing three clostridial species illustrate the mobility and diversity of botulinum neurotoxin genes.</title>
        <authorList>
            <person name="Smith T.J."/>
            <person name="Hill K.K."/>
            <person name="Xie G."/>
            <person name="Foley B.T."/>
            <person name="Williamson C.H."/>
            <person name="Foster J.T."/>
            <person name="Johnson S.L."/>
            <person name="Chertkov O."/>
            <person name="Teshima H."/>
            <person name="Gibbons H.S."/>
            <person name="Johnsky L.A."/>
            <person name="Karavis M.A."/>
            <person name="Smith L.A."/>
        </authorList>
    </citation>
    <scope>NUCLEOTIDE SEQUENCE [LARGE SCALE GENOMIC DNA]</scope>
    <source>
        <strain evidence="2 3">CDC 2741</strain>
    </source>
</reference>
<dbReference type="Proteomes" id="UP000031366">
    <property type="component" value="Unassembled WGS sequence"/>
</dbReference>
<feature type="domain" description="Toprim" evidence="1">
    <location>
        <begin position="3"/>
        <end position="144"/>
    </location>
</feature>
<dbReference type="EMBL" id="AYSO01000020">
    <property type="protein sequence ID" value="KIE45095.1"/>
    <property type="molecule type" value="Genomic_DNA"/>
</dbReference>
<dbReference type="GO" id="GO:0016853">
    <property type="term" value="F:isomerase activity"/>
    <property type="evidence" value="ECO:0007669"/>
    <property type="project" value="UniProtKB-KW"/>
</dbReference>
<dbReference type="InterPro" id="IPR006171">
    <property type="entry name" value="TOPRIM_dom"/>
</dbReference>
<keyword evidence="3" id="KW-1185">Reference proteome</keyword>
<dbReference type="RefSeq" id="WP_039635670.1">
    <property type="nucleotide sequence ID" value="NZ_AYSO01000020.1"/>
</dbReference>
<evidence type="ECO:0000259" key="1">
    <source>
        <dbReference type="Pfam" id="PF01751"/>
    </source>
</evidence>
<evidence type="ECO:0000313" key="2">
    <source>
        <dbReference type="EMBL" id="KIE45095.1"/>
    </source>
</evidence>
<gene>
    <name evidence="2" type="ORF">U732_60</name>
</gene>